<sequence length="810" mass="95532">MATESLEVKGIKDLIKFRKIHDIVMTEKSLPYRIFLAQIEGKQFLAYEALELVYVIKGTVKIQTREGIKKLTKGDFYIIDSSKAYSILSGNEDTIIIFLQIEPDYLEEKFGISKNTTFLGNLDNMEINENIIYSLGLLYIESLDVESGYYCCINRLTDLINDIEPYMVESTCGEYENKKETIESIIFDIVEKYAHNVNENITLERMAQEYNVSYSYLSRMFKEITGMNFTRFFLNQKLYKAIDLLLNTEKTITEIAICSGFSDIKSLNREFNRTFGMPPTSFRRQYEYINKNIENYIQNILYWDESVQEFIEIIKKEKRNRYVKKDVEIKNYIVDMYSNIGINQRTWGNVIDLNCITGNDIEKLDNILRKFKPKSVVIKFKFVNDNFLLVTCDGELRKLSKLEFNQLIKILNDNYVNPIIQIDFMSQNMGKFLNDEYAFHQECYFSMMKMLDIISAIVGVSLLSKWKFELYIPNINRLILNDNFSKLIFSHIDNFINILEDKFGQASYNWGLYIGEINICHEHEEELEFLKKLRKISNQPQFYDIELVYDDYIIEKKGLHYLGEKLNCVVKEINSYLQYDKNINEQNILASFNHIVSDSKFLEEHRNFYYILFLNLVLPTMKQKDLYIYSYNLIDEEEKTKRTQSIFCEEFGIKLPFYYILEFIGELGEDILWMGDGCFATKNGSDIVILLYSNFNEYNKYVDNIFTSTKNGKIGIEKKMVLDIRGLKGKYKITEYRLDHKNSMFYKEFLDKTGLNSLTEEERIYIQSKAIPEMKVSSSNGKDRLIYQTKLKFLDVGLIRLQQICTKCKK</sequence>
<dbReference type="SMART" id="SM00342">
    <property type="entry name" value="HTH_ARAC"/>
    <property type="match status" value="1"/>
</dbReference>
<keyword evidence="3" id="KW-0804">Transcription</keyword>
<dbReference type="SUPFAM" id="SSF46689">
    <property type="entry name" value="Homeodomain-like"/>
    <property type="match status" value="2"/>
</dbReference>
<keyword evidence="2 5" id="KW-0238">DNA-binding</keyword>
<dbReference type="InterPro" id="IPR018062">
    <property type="entry name" value="HTH_AraC-typ_CS"/>
</dbReference>
<feature type="domain" description="HTH araC/xylS-type" evidence="4">
    <location>
        <begin position="187"/>
        <end position="285"/>
    </location>
</feature>
<gene>
    <name evidence="5" type="ORF">EDD65_10159</name>
</gene>
<dbReference type="RefSeq" id="WP_132025264.1">
    <property type="nucleotide sequence ID" value="NZ_CP068564.1"/>
</dbReference>
<dbReference type="Proteomes" id="UP000294567">
    <property type="component" value="Unassembled WGS sequence"/>
</dbReference>
<dbReference type="EMBL" id="SMAE01000001">
    <property type="protein sequence ID" value="TCS91559.1"/>
    <property type="molecule type" value="Genomic_DNA"/>
</dbReference>
<dbReference type="InterPro" id="IPR011051">
    <property type="entry name" value="RmlC_Cupin_sf"/>
</dbReference>
<dbReference type="SUPFAM" id="SSF51182">
    <property type="entry name" value="RmlC-like cupins"/>
    <property type="match status" value="1"/>
</dbReference>
<dbReference type="PANTHER" id="PTHR43280">
    <property type="entry name" value="ARAC-FAMILY TRANSCRIPTIONAL REGULATOR"/>
    <property type="match status" value="1"/>
</dbReference>
<name>A0A4R3L4D2_9FIRM</name>
<dbReference type="Pfam" id="PF12833">
    <property type="entry name" value="HTH_18"/>
    <property type="match status" value="1"/>
</dbReference>
<organism evidence="5 6">
    <name type="scientific">Keratinibaculum paraultunense</name>
    <dbReference type="NCBI Taxonomy" id="1278232"/>
    <lineage>
        <taxon>Bacteria</taxon>
        <taxon>Bacillati</taxon>
        <taxon>Bacillota</taxon>
        <taxon>Tissierellia</taxon>
        <taxon>Tissierellales</taxon>
        <taxon>Tepidimicrobiaceae</taxon>
        <taxon>Keratinibaculum</taxon>
    </lineage>
</organism>
<keyword evidence="1" id="KW-0805">Transcription regulation</keyword>
<protein>
    <submittedName>
        <fullName evidence="5">AraC-like DNA-binding protein</fullName>
    </submittedName>
</protein>
<evidence type="ECO:0000256" key="2">
    <source>
        <dbReference type="ARBA" id="ARBA00023125"/>
    </source>
</evidence>
<accession>A0A4R3L4D2</accession>
<dbReference type="Gene3D" id="2.60.40.1500">
    <property type="entry name" value="Glycosyl hydrolase domain, family 39"/>
    <property type="match status" value="1"/>
</dbReference>
<evidence type="ECO:0000259" key="4">
    <source>
        <dbReference type="PROSITE" id="PS01124"/>
    </source>
</evidence>
<dbReference type="PANTHER" id="PTHR43280:SF28">
    <property type="entry name" value="HTH-TYPE TRANSCRIPTIONAL ACTIVATOR RHAS"/>
    <property type="match status" value="1"/>
</dbReference>
<dbReference type="InterPro" id="IPR018060">
    <property type="entry name" value="HTH_AraC"/>
</dbReference>
<proteinExistence type="predicted"/>
<dbReference type="AlphaFoldDB" id="A0A4R3L4D2"/>
<dbReference type="SUPFAM" id="SSF51011">
    <property type="entry name" value="Glycosyl hydrolase domain"/>
    <property type="match status" value="1"/>
</dbReference>
<dbReference type="PROSITE" id="PS00041">
    <property type="entry name" value="HTH_ARAC_FAMILY_1"/>
    <property type="match status" value="1"/>
</dbReference>
<dbReference type="InterPro" id="IPR009057">
    <property type="entry name" value="Homeodomain-like_sf"/>
</dbReference>
<dbReference type="PROSITE" id="PS01124">
    <property type="entry name" value="HTH_ARAC_FAMILY_2"/>
    <property type="match status" value="1"/>
</dbReference>
<dbReference type="GO" id="GO:0043565">
    <property type="term" value="F:sequence-specific DNA binding"/>
    <property type="evidence" value="ECO:0007669"/>
    <property type="project" value="InterPro"/>
</dbReference>
<evidence type="ECO:0000256" key="1">
    <source>
        <dbReference type="ARBA" id="ARBA00023015"/>
    </source>
</evidence>
<dbReference type="OrthoDB" id="94877at2"/>
<dbReference type="GO" id="GO:0003700">
    <property type="term" value="F:DNA-binding transcription factor activity"/>
    <property type="evidence" value="ECO:0007669"/>
    <property type="project" value="InterPro"/>
</dbReference>
<evidence type="ECO:0000313" key="6">
    <source>
        <dbReference type="Proteomes" id="UP000294567"/>
    </source>
</evidence>
<keyword evidence="6" id="KW-1185">Reference proteome</keyword>
<evidence type="ECO:0000313" key="5">
    <source>
        <dbReference type="EMBL" id="TCS91559.1"/>
    </source>
</evidence>
<reference evidence="5 6" key="1">
    <citation type="submission" date="2019-03" db="EMBL/GenBank/DDBJ databases">
        <title>Genomic Encyclopedia of Type Strains, Phase IV (KMG-IV): sequencing the most valuable type-strain genomes for metagenomic binning, comparative biology and taxonomic classification.</title>
        <authorList>
            <person name="Goeker M."/>
        </authorList>
    </citation>
    <scope>NUCLEOTIDE SEQUENCE [LARGE SCALE GENOMIC DNA]</scope>
    <source>
        <strain evidence="5 6">DSM 26752</strain>
    </source>
</reference>
<dbReference type="Gene3D" id="1.10.10.60">
    <property type="entry name" value="Homeodomain-like"/>
    <property type="match status" value="2"/>
</dbReference>
<evidence type="ECO:0000256" key="3">
    <source>
        <dbReference type="ARBA" id="ARBA00023163"/>
    </source>
</evidence>
<comment type="caution">
    <text evidence="5">The sequence shown here is derived from an EMBL/GenBank/DDBJ whole genome shotgun (WGS) entry which is preliminary data.</text>
</comment>